<dbReference type="InterPro" id="IPR025391">
    <property type="entry name" value="DUF4123"/>
</dbReference>
<dbReference type="EMBL" id="LAZR01009134">
    <property type="protein sequence ID" value="KKM74474.1"/>
    <property type="molecule type" value="Genomic_DNA"/>
</dbReference>
<accession>A0A0F9JXD8</accession>
<organism evidence="2">
    <name type="scientific">marine sediment metagenome</name>
    <dbReference type="NCBI Taxonomy" id="412755"/>
    <lineage>
        <taxon>unclassified sequences</taxon>
        <taxon>metagenomes</taxon>
        <taxon>ecological metagenomes</taxon>
    </lineage>
</organism>
<reference evidence="2" key="1">
    <citation type="journal article" date="2015" name="Nature">
        <title>Complex archaea that bridge the gap between prokaryotes and eukaryotes.</title>
        <authorList>
            <person name="Spang A."/>
            <person name="Saw J.H."/>
            <person name="Jorgensen S.L."/>
            <person name="Zaremba-Niedzwiedzka K."/>
            <person name="Martijn J."/>
            <person name="Lind A.E."/>
            <person name="van Eijk R."/>
            <person name="Schleper C."/>
            <person name="Guy L."/>
            <person name="Ettema T.J."/>
        </authorList>
    </citation>
    <scope>NUCLEOTIDE SEQUENCE</scope>
</reference>
<proteinExistence type="predicted"/>
<protein>
    <recommendedName>
        <fullName evidence="1">DUF4123 domain-containing protein</fullName>
    </recommendedName>
</protein>
<sequence>MDAALCINTLDQLSTTPEVPVVPDFALIDLAGTPEFLKTLYSAMDRGPIRWTSLLEGTRWQSGWQFGPILVDLRGRADFQAIVTDILTAGAIGNLIKNSLDYEQTLAWSRSRLFALAKSDDRLLRFYDPRSLKALLAALGPRTQGLLPPDWMLLWHDTAQWLSWPDHSEIKPGLPALEWKLSESQLGSLPDYRMADRAGRWASVYNDHLSSDGDKRLWVLEQLRHAHDHGFLKVAQQERWLRLAIQSDAPLLSDSAFRALVENADMTDEDRLEAMECLVESYHATA</sequence>
<evidence type="ECO:0000259" key="1">
    <source>
        <dbReference type="Pfam" id="PF13503"/>
    </source>
</evidence>
<dbReference type="AlphaFoldDB" id="A0A0F9JXD8"/>
<comment type="caution">
    <text evidence="2">The sequence shown here is derived from an EMBL/GenBank/DDBJ whole genome shotgun (WGS) entry which is preliminary data.</text>
</comment>
<evidence type="ECO:0000313" key="2">
    <source>
        <dbReference type="EMBL" id="KKM74474.1"/>
    </source>
</evidence>
<name>A0A0F9JXD8_9ZZZZ</name>
<gene>
    <name evidence="2" type="ORF">LCGC14_1399970</name>
</gene>
<dbReference type="Pfam" id="PF13503">
    <property type="entry name" value="DUF4123"/>
    <property type="match status" value="1"/>
</dbReference>
<feature type="domain" description="DUF4123" evidence="1">
    <location>
        <begin position="25"/>
        <end position="143"/>
    </location>
</feature>